<evidence type="ECO:0000256" key="1">
    <source>
        <dbReference type="ARBA" id="ARBA00001957"/>
    </source>
</evidence>
<dbReference type="GO" id="GO:0072330">
    <property type="term" value="P:monocarboxylic acid biosynthetic process"/>
    <property type="evidence" value="ECO:0007669"/>
    <property type="project" value="UniProtKB-ARBA"/>
</dbReference>
<dbReference type="Pfam" id="PF00501">
    <property type="entry name" value="AMP-binding"/>
    <property type="match status" value="4"/>
</dbReference>
<dbReference type="GO" id="GO:0008610">
    <property type="term" value="P:lipid biosynthetic process"/>
    <property type="evidence" value="ECO:0007669"/>
    <property type="project" value="UniProtKB-ARBA"/>
</dbReference>
<dbReference type="CDD" id="cd19540">
    <property type="entry name" value="LCL_NRPS-like"/>
    <property type="match status" value="3"/>
</dbReference>
<dbReference type="InterPro" id="IPR045851">
    <property type="entry name" value="AMP-bd_C_sf"/>
</dbReference>
<dbReference type="InterPro" id="IPR001242">
    <property type="entry name" value="Condensation_dom"/>
</dbReference>
<evidence type="ECO:0000313" key="9">
    <source>
        <dbReference type="Proteomes" id="UP000324101"/>
    </source>
</evidence>
<dbReference type="SUPFAM" id="SSF52777">
    <property type="entry name" value="CoA-dependent acyltransferases"/>
    <property type="match status" value="10"/>
</dbReference>
<dbReference type="GO" id="GO:0043041">
    <property type="term" value="P:amino acid activation for nonribosomal peptide biosynthetic process"/>
    <property type="evidence" value="ECO:0007669"/>
    <property type="project" value="TreeGrafter"/>
</dbReference>
<dbReference type="FunFam" id="3.40.50.12780:FF:000012">
    <property type="entry name" value="Non-ribosomal peptide synthetase"/>
    <property type="match status" value="3"/>
</dbReference>
<dbReference type="NCBIfam" id="TIGR01733">
    <property type="entry name" value="AA-adenyl-dom"/>
    <property type="match status" value="4"/>
</dbReference>
<dbReference type="CDD" id="cd17646">
    <property type="entry name" value="A_NRPS_AB3403-like"/>
    <property type="match status" value="1"/>
</dbReference>
<organism evidence="8 9">
    <name type="scientific">Streptomyces venezuelae</name>
    <dbReference type="NCBI Taxonomy" id="54571"/>
    <lineage>
        <taxon>Bacteria</taxon>
        <taxon>Bacillati</taxon>
        <taxon>Actinomycetota</taxon>
        <taxon>Actinomycetes</taxon>
        <taxon>Kitasatosporales</taxon>
        <taxon>Streptomycetaceae</taxon>
        <taxon>Streptomyces</taxon>
    </lineage>
</organism>
<dbReference type="FunFam" id="1.10.1200.10:FF:000016">
    <property type="entry name" value="Non-ribosomal peptide synthase"/>
    <property type="match status" value="3"/>
</dbReference>
<dbReference type="Pfam" id="PF00550">
    <property type="entry name" value="PP-binding"/>
    <property type="match status" value="4"/>
</dbReference>
<dbReference type="NCBIfam" id="TIGR01720">
    <property type="entry name" value="NRPS-para261"/>
    <property type="match status" value="1"/>
</dbReference>
<dbReference type="InterPro" id="IPR010060">
    <property type="entry name" value="NRPS_synth"/>
</dbReference>
<dbReference type="CDD" id="cd05930">
    <property type="entry name" value="A_NRPS"/>
    <property type="match status" value="2"/>
</dbReference>
<dbReference type="OrthoDB" id="2472181at2"/>
<sequence>MSMTERPSQRLPLTGAQTGVWYGQRLDPDSPVYNVGQYVEIDGPLDAGLFVTALRRTVAESPALTARFAEGPDGEPYQVTWSGPAAGPLVAVLDHTEQDDPYGTALSLMRADMARPVDPVRDSLYVFTLHKVGPDRTLWYQRAHHIVLDAFGFSLLSRRTAELYTALAGGEEPASDPFGDLEVILAEEHAYRASPRFAEDRAYWLERLADHPEPEPLSGARFPAAHAFLRDGATLTREETAGLLAIARAAKASWADVLTAAFAAYLHRATGSRDVLLSVPAMARLGSAALKVPSMVVNVLPLRVAVRPQTPLAELVAAVAADVRDLRRHQRYRAEDIRRDLGLSGREQGLLGPMVNIKAFDNSLDFAGSPGSVHNVAAGPVDDLTLGVYHDAAEGRIRFELDANPQAYDAGTLAARRAEFAHFLREAAAAGPEAPVGRPDLLAPAARDALLLAWNDTDHPVPAGTVVDAFEHAARLHPGVPAVIAGADTLDYAALEERANRLARLLIGRGAGPESVVGLALPRSADLVVALLGVLKAGAAYLPLDLDYPADRLEFMVEDARPLCVLTTLDRAATAPVVDGVETVVLDAPDTLTELADSASDAPADADRTAPLTGGHPAYVIYTSGSTGRPKGVVVPHAALANFLRMQAHELELAPAQRLVAVTTISFDIAALEIHTPLISGATVVLADRDTVRDPAALATLVDAHRPSVMQATPSLWHALLEDGRPASLGGTRVLVGGEALPAALAERLARTARTVTNVYGPTEATVWATSRRLDPGHTGVPDIGVPFWNTRAHVLDGALRPVGVGRPGELYLAGDQLARGYLGRHALTAERFVADPYGPAGSRMYRTGDLVRRHADGRIAFLGRVDDQVKLRGFRIELGEIEHALTAAEGVDRAVALVREDLPGFPHLVGYVTPAAQGPAPDAADLRRAVAERLPEYMVPSAVVVLDAFPLTANGKIDRRALPAPDLAALAGTGARAPRGAREEILCGIFADVLGLETVGPDDDFFTLGGHSLLAARVIARVRTALGTECGIRDVFGARTVAALAALLAGRTAAARPAPVAGPRPDPLPLSYAQQRLWFVHQVEGASATYNIPFVVRFDTALDADALDAALRDVAGRHETLRTVFGERDGEPYQRVLDVAEAGVRLYVDDVTADGFEPAVRAALGHLFDLSGDAPLRVTLVRDGARGEHALVVLLHHIASDEWSMGPFLRDLERAYAARCAGEDPELGVPAVQYADFALWQRELLGPSRTGGSLAATQAAYWRGALAELPPEAGLPSDRPRPAVADPAGAMVFKAVPRELAAAVRSLARESGTSVFMVVHAAVAAVLHRLGAGEDIVLGSPVAGRSDSALDELVGFFVNTVVLRSDLSGDPSFTELLERVRAVDLAALDHADLPFDSVVEEVNPQRSFARHPLFQTMVSHSTVSQDVANLFGHPARVDRVDPGVTKFDLDITFSDAAHSEDLELEVFYATALFDRPTVETFVRRLLRALAAAVAAPADPVSWWELRDEAERARLARWNDTARPVAPGAVTEVFAARAAATPDALAVVAGDDRLTFAELEDRAGRLAALLAERGVGPDTVVALAVPRSADTVVATLAVLKAGGAYLPLDLDHPAERIAFMLGDAAPVCAVTTRAAADRLPGVDLLVLDDPATVAGLAAAVPGADVPVDPEHAAYVIYTSGSTGRPKGVVLRHAGLTRLFRDHERELYLPVAERLGRRVRALHTASFSFDSSWEQLLWLVAGHELHVLDEYGRRDADAVVAYVRERRIDALDVTPSYGRQLVDAGLLTGEWRPPLFLLGGEAVPPALWAELRAVPDVEVVNYYGPTEFTVDALVARVGDCPTPVVGRPLDNSRAHVLDGRLRPVPVGVPGELYLAGEQNARGYLGRPALTAERFVADPFGSRGSRMYRTGDLVRWRADGLLEFLGRVDDQVKIRGFRVEPGEVEAELAALDGVTSAAVVVREDTPGLPCLVGYVTGPADPAGLRAELAGRLPEHLVPAAVMVLPVLPTNVNGKLDKAALPVPVATADATGRAPRGAAEERIAEVFAQVLGVPSVGADEDFFRLGGHSLLATRVVARIRTALGTECSVRDVFELRTVAALAERMAGRRAAVRPALVAGPRPGRLPLSYAQARLWFLHRMEGPNATYNIPMALRLRGELDTAALEAAVHEVTARHEALRTVFAEDADGPYQRVLEPSESAVPFTVTDVEPAGLGRSLDAAAGHAFDLETETPLRVTVLRTAADEQVLLLLLHHIAGDEWSAGPLLADLSAAYAARCAGGVLETAPPAVQYADYALWQRELLGDPALAGSVAHGQAEFWREALAGLPQELTLPADRPRPARPTHEGRTVTAELEQDLVARLEALAGEHGTTMYTVVTAAVAALLHRLGAGPDIPLGSPVAGRGEEALDDLVGFFVNTLVVRADLAGDPSFAELVRRTAAFGAAALAHADLPFDAVVEAVNPERSLSRHPLFQTMVAYEDGGAEPLRALGSLTAEEFPVLAGDAKFDLEILFRRAPGTAGSPASMTCGVRYATDLFDAQTVRSLLARLLRLLGAAVAAPDVPLAELELLDLAERAQVLDGWNDTARPVAPQTLDALAAAGSRRDPLATALVFEGVELSRAEFEERVNRLARLLIGCGVGPESVVAVALPRSFDLVVALHAVVRAGGAYLPLDLGLPADRLAYMAETAAPVCLLTDLPLLGALPDLPDTEVLVLDAPERAAELAALASGPVADAERRTPLLPRHPAYVIFTSGSTGKPKGVMVEHEAIVNRLRWMQDAYALDATDRVLQKTPASFDVSVWEFFWPLAEGVPLVIARPEGHKDPLYLSGLIREQRVSVLHFVPSMLAAFLGETDIAQCPSLRLVVCSGEALPGELVTRFHASAPGGATRLANLYGPTEAAVDVTAADCPAAGSGPGTGTGTASASIGSPVWNTRVYVLDARLRPVPVGVPGELYLAGVQLARGYLGRPALTGERFTADPYGTPGARMYRTGDLVRRSRDGRLEYLGRTDDQVKLRGFRIELGEIQAVLTSAPEVDQAAVVVREDQPGVRRLVAYAVPAPGATVDGAALRTLAASRLPEYMVPAVVVPLTVLPTTANGKLDRRALPVPAAAAGASRAPRDAREEILAGILADVLGLDTVGVEDDFFALGGHSLLAARAVSRFRAALDVDCAIRDLFETRTVAALSALLAERTGAGRPRLTEAAPRPERLPLSFAQRRLWLLDSVRGPGTTYNVPLAVRLRGPVDTGALAAAVRDLVARHESLRTVFREHEGEPYQVVLPAGRAGVELTVREVAADRLEEEAVRAGGHVFDLAAEPPVRVTLLRAAAEDHLLVVLVHHIATDEGSAGPLLADLDRAYAARSAGAEPGFAPLPVQYADFALWQRELLGDADDPESVAGRQAAYWRQALAGAPAELALPADRPRPAVPSYEGDVVTFEVPARVGAGLARIAREGGATLFMVAHAAVAALLHRLGAGEDIPLGSPVSAREGEELDGLVGFFLNTLVLRADLSGDPSFTELVARVRDTGLAAFAHADLPLEAVVEAVDPERSPSRNPLFQTMVTYHSTDSAVPELFGLPAREFTVETGGAKFDLEIAFGASEEHGAIAGGIRFASDLFDRTTVELLARRLLLLLDAVVEAPERPVSAIEVMDPAERELALHGWNDTGHPVGGARTLAALVAGGAKVETGPALVFEGDELSRADFEERVNRLARLLIDRGVGPESVVAVALPRSFDLVVALHAVVRAGGAYLPLDLGLPTERLAYMTRTAEPVLILTDTMSVTLLAPEVGGERVLLDSPTVRTRLAALAGSDLAEAERRAPLLPHHPAYVIFTSGSTGMPKGVLVEHEAIVNRLRWMQDAYTLRPGDRVLQKTPASFDVSVWEFFWPLAEGVPLVVARPDGHKDPLYLAELIREQRVSVMHFVPSMLAAFLGETTIADCPSLRLVVCSGEALPSELVGRFHGSAAGAPVALENLYGPTEAAVDVTSGACTALTATEGRASASIGLPVWNTRLYVLDDRLRPVPVGVPGELYLAGVQLARGYLGRPALTGERFTADPYGVPGTRMYRTGDLVRRLPDGRVDYLGRTDDQVKLRGFRIELGEIEAVLTSAPEVAQAAVVVREDQPGLRRLVAYAVPAPGATLDRGALRALAAARLPEYMVPAVFTELERLPLSANGKLDRRALPAPVIPAPAASAAPAAQVPAGTPEQILCALMGEVLGLPGVGPDANFFELGGDSIVSIRLVGLARKAGLTVSARQVFTHPTPAALASVATVPEGPAAPAARTADAGPGPLPLPPVAAWLAERGGPFASFAQARLVRLPAGARRPHLTAALQAVLDHHDGLRQLLTVPRPGVWSAEIRPAGSVDAAAVLEGVDAAGLSDAALRERVAAESERVWRLLDPESGDLVRAVHLDRGPDEPGRLLLIVHHLAVDEVSWQILLPDLQAAHEAAAAGRTPALEPVGTPLRAWTTHLLAEAQSPRRTAELDRWLAAAPGGPLLAGRPLDPSVDTAATARRLSVRVSAERTAPLLQAVPAAFHGTVGDTLLSALVLAVGDWAARSGRPRPDGFTVDLEGHGREQELLPGADLTRTVGWLTSIHPLRLPVGPYEPTAVTAGRTDAGALLKEVKELLRAVPDGGLGAGLLRYNNPATARLFDPAARAEILWNYLGRQTGRAGSAWGPAPEADALSARPDPAMPLSHVLEITAEITDGDGGPELTAHFIWAGEALSQDTVGQLADGWTAAVDALAAWADGGTSAGYTPSDLDLVDLDQDQITMLEEMWRAQQ</sequence>
<dbReference type="InterPro" id="IPR036736">
    <property type="entry name" value="ACP-like_sf"/>
</dbReference>
<dbReference type="GO" id="GO:0031177">
    <property type="term" value="F:phosphopantetheine binding"/>
    <property type="evidence" value="ECO:0007669"/>
    <property type="project" value="InterPro"/>
</dbReference>
<dbReference type="InterPro" id="IPR020845">
    <property type="entry name" value="AMP-binding_CS"/>
</dbReference>
<keyword evidence="3" id="KW-0596">Phosphopantetheine</keyword>
<dbReference type="InterPro" id="IPR023213">
    <property type="entry name" value="CAT-like_dom_sf"/>
</dbReference>
<evidence type="ECO:0000256" key="2">
    <source>
        <dbReference type="ARBA" id="ARBA00006432"/>
    </source>
</evidence>
<name>A0A5P2DCQ3_STRVZ</name>
<dbReference type="NCBIfam" id="NF003417">
    <property type="entry name" value="PRK04813.1"/>
    <property type="match status" value="4"/>
</dbReference>
<accession>A0A5P2DCQ3</accession>
<evidence type="ECO:0000259" key="7">
    <source>
        <dbReference type="PROSITE" id="PS50075"/>
    </source>
</evidence>
<evidence type="ECO:0000256" key="5">
    <source>
        <dbReference type="ARBA" id="ARBA00022737"/>
    </source>
</evidence>
<dbReference type="InterPro" id="IPR025110">
    <property type="entry name" value="AMP-bd_C"/>
</dbReference>
<dbReference type="GO" id="GO:0005829">
    <property type="term" value="C:cytosol"/>
    <property type="evidence" value="ECO:0007669"/>
    <property type="project" value="TreeGrafter"/>
</dbReference>
<evidence type="ECO:0000313" key="8">
    <source>
        <dbReference type="EMBL" id="QES52866.1"/>
    </source>
</evidence>
<dbReference type="PROSITE" id="PS50075">
    <property type="entry name" value="CARRIER"/>
    <property type="match status" value="4"/>
</dbReference>
<dbReference type="Pfam" id="PF00668">
    <property type="entry name" value="Condensation"/>
    <property type="match status" value="5"/>
</dbReference>
<feature type="domain" description="Carrier" evidence="7">
    <location>
        <begin position="2031"/>
        <end position="2106"/>
    </location>
</feature>
<dbReference type="InterPro" id="IPR009081">
    <property type="entry name" value="PP-bd_ACP"/>
</dbReference>
<dbReference type="PANTHER" id="PTHR45527:SF1">
    <property type="entry name" value="FATTY ACID SYNTHASE"/>
    <property type="match status" value="1"/>
</dbReference>
<dbReference type="PROSITE" id="PS00455">
    <property type="entry name" value="AMP_BINDING"/>
    <property type="match status" value="4"/>
</dbReference>
<dbReference type="Pfam" id="PF13193">
    <property type="entry name" value="AMP-binding_C"/>
    <property type="match status" value="4"/>
</dbReference>
<dbReference type="SUPFAM" id="SSF56801">
    <property type="entry name" value="Acetyl-CoA synthetase-like"/>
    <property type="match status" value="4"/>
</dbReference>
<dbReference type="Gene3D" id="3.30.559.30">
    <property type="entry name" value="Nonribosomal peptide synthetase, condensation domain"/>
    <property type="match status" value="5"/>
</dbReference>
<feature type="domain" description="Carrier" evidence="7">
    <location>
        <begin position="3109"/>
        <end position="3184"/>
    </location>
</feature>
<evidence type="ECO:0000256" key="6">
    <source>
        <dbReference type="ARBA" id="ARBA00023194"/>
    </source>
</evidence>
<dbReference type="PANTHER" id="PTHR45527">
    <property type="entry name" value="NONRIBOSOMAL PEPTIDE SYNTHETASE"/>
    <property type="match status" value="1"/>
</dbReference>
<dbReference type="SUPFAM" id="SSF47336">
    <property type="entry name" value="ACP-like"/>
    <property type="match status" value="4"/>
</dbReference>
<dbReference type="FunFam" id="3.40.50.980:FF:000002">
    <property type="entry name" value="Enterobactin synthetase component F"/>
    <property type="match status" value="2"/>
</dbReference>
<dbReference type="Gene3D" id="3.30.300.30">
    <property type="match status" value="4"/>
</dbReference>
<dbReference type="GO" id="GO:0047527">
    <property type="term" value="F:2,3-dihydroxybenzoate-serine ligase activity"/>
    <property type="evidence" value="ECO:0007669"/>
    <property type="project" value="TreeGrafter"/>
</dbReference>
<evidence type="ECO:0000256" key="3">
    <source>
        <dbReference type="ARBA" id="ARBA00022450"/>
    </source>
</evidence>
<dbReference type="InterPro" id="IPR010071">
    <property type="entry name" value="AA_adenyl_dom"/>
</dbReference>
<dbReference type="CDD" id="cd12116">
    <property type="entry name" value="A_NRPS_Ta1_like"/>
    <property type="match status" value="1"/>
</dbReference>
<dbReference type="Gene3D" id="3.40.50.980">
    <property type="match status" value="8"/>
</dbReference>
<dbReference type="Gene3D" id="1.10.1200.10">
    <property type="entry name" value="ACP-like"/>
    <property type="match status" value="4"/>
</dbReference>
<feature type="domain" description="Carrier" evidence="7">
    <location>
        <begin position="978"/>
        <end position="1053"/>
    </location>
</feature>
<dbReference type="Gene3D" id="2.30.38.10">
    <property type="entry name" value="Luciferase, Domain 3"/>
    <property type="match status" value="4"/>
</dbReference>
<comment type="cofactor">
    <cofactor evidence="1">
        <name>pantetheine 4'-phosphate</name>
        <dbReference type="ChEBI" id="CHEBI:47942"/>
    </cofactor>
</comment>
<dbReference type="EMBL" id="CP029189">
    <property type="protein sequence ID" value="QES52866.1"/>
    <property type="molecule type" value="Genomic_DNA"/>
</dbReference>
<feature type="domain" description="Carrier" evidence="7">
    <location>
        <begin position="4185"/>
        <end position="4259"/>
    </location>
</feature>
<dbReference type="InterPro" id="IPR000873">
    <property type="entry name" value="AMP-dep_synth/lig_dom"/>
</dbReference>
<keyword evidence="6" id="KW-0045">Antibiotic biosynthesis</keyword>
<dbReference type="SMART" id="SM00823">
    <property type="entry name" value="PKS_PP"/>
    <property type="match status" value="4"/>
</dbReference>
<reference evidence="8 9" key="1">
    <citation type="submission" date="2018-05" db="EMBL/GenBank/DDBJ databases">
        <title>Streptomyces venezuelae.</title>
        <authorList>
            <person name="Kim W."/>
            <person name="Lee N."/>
            <person name="Cho B.-K."/>
        </authorList>
    </citation>
    <scope>NUCLEOTIDE SEQUENCE [LARGE SCALE GENOMIC DNA]</scope>
    <source>
        <strain evidence="8 9">ATCC 21018</strain>
    </source>
</reference>
<dbReference type="Proteomes" id="UP000324101">
    <property type="component" value="Chromosome"/>
</dbReference>
<dbReference type="FunFam" id="3.40.50.980:FF:000001">
    <property type="entry name" value="Non-ribosomal peptide synthetase"/>
    <property type="match status" value="3"/>
</dbReference>
<dbReference type="GO" id="GO:0009366">
    <property type="term" value="C:enterobactin synthetase complex"/>
    <property type="evidence" value="ECO:0007669"/>
    <property type="project" value="TreeGrafter"/>
</dbReference>
<dbReference type="FunFam" id="2.30.38.10:FF:000001">
    <property type="entry name" value="Non-ribosomal peptide synthetase PvdI"/>
    <property type="match status" value="3"/>
</dbReference>
<dbReference type="FunFam" id="3.30.300.30:FF:000010">
    <property type="entry name" value="Enterobactin synthetase component F"/>
    <property type="match status" value="3"/>
</dbReference>
<protein>
    <submittedName>
        <fullName evidence="8">Non-ribosomal peptide synthetase</fullName>
    </submittedName>
</protein>
<dbReference type="InterPro" id="IPR006162">
    <property type="entry name" value="Ppantetheine_attach_site"/>
</dbReference>
<dbReference type="InterPro" id="IPR020806">
    <property type="entry name" value="PKS_PP-bd"/>
</dbReference>
<dbReference type="GO" id="GO:0009239">
    <property type="term" value="P:enterobactin biosynthetic process"/>
    <property type="evidence" value="ECO:0007669"/>
    <property type="project" value="TreeGrafter"/>
</dbReference>
<gene>
    <name evidence="8" type="ORF">DEJ51_00075</name>
</gene>
<proteinExistence type="inferred from homology"/>
<dbReference type="PROSITE" id="PS00012">
    <property type="entry name" value="PHOSPHOPANTETHEINE"/>
    <property type="match status" value="4"/>
</dbReference>
<comment type="similarity">
    <text evidence="2">Belongs to the ATP-dependent AMP-binding enzyme family.</text>
</comment>
<dbReference type="Gene3D" id="3.30.559.10">
    <property type="entry name" value="Chloramphenicol acetyltransferase-like domain"/>
    <property type="match status" value="5"/>
</dbReference>
<keyword evidence="4" id="KW-0597">Phosphoprotein</keyword>
<evidence type="ECO:0000256" key="4">
    <source>
        <dbReference type="ARBA" id="ARBA00022553"/>
    </source>
</evidence>
<keyword evidence="5" id="KW-0677">Repeat</keyword>